<reference evidence="7" key="1">
    <citation type="journal article" date="2018" name="Nat. Microbiol.">
        <title>Leveraging single-cell genomics to expand the fungal tree of life.</title>
        <authorList>
            <person name="Ahrendt S.R."/>
            <person name="Quandt C.A."/>
            <person name="Ciobanu D."/>
            <person name="Clum A."/>
            <person name="Salamov A."/>
            <person name="Andreopoulos B."/>
            <person name="Cheng J.F."/>
            <person name="Woyke T."/>
            <person name="Pelin A."/>
            <person name="Henrissat B."/>
            <person name="Reynolds N.K."/>
            <person name="Benny G.L."/>
            <person name="Smith M.E."/>
            <person name="James T.Y."/>
            <person name="Grigoriev I.V."/>
        </authorList>
    </citation>
    <scope>NUCLEOTIDE SEQUENCE [LARGE SCALE GENOMIC DNA]</scope>
    <source>
        <strain evidence="7">RSA 1356</strain>
    </source>
</reference>
<organism evidence="6 7">
    <name type="scientific">Thamnocephalis sphaerospora</name>
    <dbReference type="NCBI Taxonomy" id="78915"/>
    <lineage>
        <taxon>Eukaryota</taxon>
        <taxon>Fungi</taxon>
        <taxon>Fungi incertae sedis</taxon>
        <taxon>Zoopagomycota</taxon>
        <taxon>Zoopagomycotina</taxon>
        <taxon>Zoopagomycetes</taxon>
        <taxon>Zoopagales</taxon>
        <taxon>Sigmoideomycetaceae</taxon>
        <taxon>Thamnocephalis</taxon>
    </lineage>
</organism>
<dbReference type="SUPFAM" id="SSF51905">
    <property type="entry name" value="FAD/NAD(P)-binding domain"/>
    <property type="match status" value="1"/>
</dbReference>
<dbReference type="EMBL" id="KZ992487">
    <property type="protein sequence ID" value="RKP09806.1"/>
    <property type="molecule type" value="Genomic_DNA"/>
</dbReference>
<gene>
    <name evidence="6" type="ORF">THASP1DRAFT_28393</name>
</gene>
<keyword evidence="7" id="KW-1185">Reference proteome</keyword>
<keyword evidence="3" id="KW-0274">FAD</keyword>
<dbReference type="PRINTS" id="PR00420">
    <property type="entry name" value="RNGMNOXGNASE"/>
</dbReference>
<dbReference type="PANTHER" id="PTHR43004">
    <property type="entry name" value="TRK SYSTEM POTASSIUM UPTAKE PROTEIN"/>
    <property type="match status" value="1"/>
</dbReference>
<keyword evidence="2" id="KW-0285">Flavoprotein</keyword>
<dbReference type="InterPro" id="IPR002938">
    <property type="entry name" value="FAD-bd"/>
</dbReference>
<keyword evidence="4" id="KW-0560">Oxidoreductase</keyword>
<proteinExistence type="predicted"/>
<dbReference type="InterPro" id="IPR050641">
    <property type="entry name" value="RIFMO-like"/>
</dbReference>
<dbReference type="STRING" id="78915.A0A4P9XUC7"/>
<dbReference type="GO" id="GO:0016709">
    <property type="term" value="F:oxidoreductase activity, acting on paired donors, with incorporation or reduction of molecular oxygen, NAD(P)H as one donor, and incorporation of one atom of oxygen"/>
    <property type="evidence" value="ECO:0007669"/>
    <property type="project" value="UniProtKB-ARBA"/>
</dbReference>
<sequence length="645" mass="71016">MASNSTSKAQSASSVASPPVAVVGAGPCGLMCAIILAELKVPVEIYERNLQPTTEWRAPGIHARTLELFARYKLIDAFLAVGGRVTELAVARNGTVEKGPSFDHLRSEFPNILSCPQTETERILRERLAALSVPIHWGWEFVDYTAKDDKVVAHFKVAIIDDDTPADTIKESIITKQFAYMVGCDGGHSRVRKSIGADFNGQTLNSFMAVCDMRMKADWLPAVCLAVCPEGIVGAIRVCPDEYRMFIPWDTVQPEMTPEFFIETIRGRLAPQDIGDPEVIHLSRFTLNERRASRYMSKDGRAFICGDAAHVHSPAGGQGMNLSIQDAENLAWKLAMVYHGQAGASILETYARERMPVADAVLELSGGLFSSGIGTPKGADCTGKFISLLRYLPTSLIQKGTEYMAQLRIVYPTAENALVAEESLKWAARSNARWWSFFWHSEDLCVPGARAIDGQVWDLTVADKCQLRLRDWQAEHYGAHTALLFIDCSLARVQSVYSKSLKSLKGVDMSADAGSQSIQLMNRQLSENIIEQIAGLAATLSSQRPTIPFACILYSQRCGEPAESIVDSVAAQLWERFPKMRVFADCDQGARYNHLGLAGLYACKSRREHTAYLIRPDAYVASRAPLAFAAAEFGQHLSALWHSLA</sequence>
<dbReference type="Pfam" id="PF01494">
    <property type="entry name" value="FAD_binding_3"/>
    <property type="match status" value="1"/>
</dbReference>
<dbReference type="GO" id="GO:0071949">
    <property type="term" value="F:FAD binding"/>
    <property type="evidence" value="ECO:0007669"/>
    <property type="project" value="InterPro"/>
</dbReference>
<evidence type="ECO:0000256" key="1">
    <source>
        <dbReference type="ARBA" id="ARBA00001974"/>
    </source>
</evidence>
<dbReference type="OrthoDB" id="1716816at2759"/>
<dbReference type="InterPro" id="IPR036188">
    <property type="entry name" value="FAD/NAD-bd_sf"/>
</dbReference>
<evidence type="ECO:0000256" key="2">
    <source>
        <dbReference type="ARBA" id="ARBA00022630"/>
    </source>
</evidence>
<feature type="domain" description="FAD-binding" evidence="5">
    <location>
        <begin position="19"/>
        <end position="363"/>
    </location>
</feature>
<accession>A0A4P9XUC7</accession>
<evidence type="ECO:0000256" key="3">
    <source>
        <dbReference type="ARBA" id="ARBA00022827"/>
    </source>
</evidence>
<evidence type="ECO:0000256" key="4">
    <source>
        <dbReference type="ARBA" id="ARBA00023002"/>
    </source>
</evidence>
<evidence type="ECO:0000259" key="5">
    <source>
        <dbReference type="Pfam" id="PF01494"/>
    </source>
</evidence>
<dbReference type="PANTHER" id="PTHR43004:SF19">
    <property type="entry name" value="BINDING MONOOXYGENASE, PUTATIVE (JCVI)-RELATED"/>
    <property type="match status" value="1"/>
</dbReference>
<dbReference type="Proteomes" id="UP000271241">
    <property type="component" value="Unassembled WGS sequence"/>
</dbReference>
<evidence type="ECO:0000313" key="6">
    <source>
        <dbReference type="EMBL" id="RKP09806.1"/>
    </source>
</evidence>
<name>A0A4P9XUC7_9FUNG</name>
<dbReference type="Gene3D" id="3.50.50.60">
    <property type="entry name" value="FAD/NAD(P)-binding domain"/>
    <property type="match status" value="1"/>
</dbReference>
<protein>
    <submittedName>
        <fullName evidence="6">FAD binding domain-containing protein</fullName>
    </submittedName>
</protein>
<comment type="cofactor">
    <cofactor evidence="1">
        <name>FAD</name>
        <dbReference type="ChEBI" id="CHEBI:57692"/>
    </cofactor>
</comment>
<dbReference type="Gene3D" id="3.30.70.2450">
    <property type="match status" value="1"/>
</dbReference>
<dbReference type="AlphaFoldDB" id="A0A4P9XUC7"/>
<evidence type="ECO:0000313" key="7">
    <source>
        <dbReference type="Proteomes" id="UP000271241"/>
    </source>
</evidence>